<evidence type="ECO:0000313" key="2">
    <source>
        <dbReference type="Proteomes" id="UP000287651"/>
    </source>
</evidence>
<gene>
    <name evidence="1" type="ORF">B296_00009577</name>
</gene>
<organism evidence="1 2">
    <name type="scientific">Ensete ventricosum</name>
    <name type="common">Abyssinian banana</name>
    <name type="synonym">Musa ensete</name>
    <dbReference type="NCBI Taxonomy" id="4639"/>
    <lineage>
        <taxon>Eukaryota</taxon>
        <taxon>Viridiplantae</taxon>
        <taxon>Streptophyta</taxon>
        <taxon>Embryophyta</taxon>
        <taxon>Tracheophyta</taxon>
        <taxon>Spermatophyta</taxon>
        <taxon>Magnoliopsida</taxon>
        <taxon>Liliopsida</taxon>
        <taxon>Zingiberales</taxon>
        <taxon>Musaceae</taxon>
        <taxon>Ensete</taxon>
    </lineage>
</organism>
<dbReference type="Proteomes" id="UP000287651">
    <property type="component" value="Unassembled WGS sequence"/>
</dbReference>
<accession>A0A426Z9V9</accession>
<dbReference type="EMBL" id="AMZH03007662">
    <property type="protein sequence ID" value="RRT60736.1"/>
    <property type="molecule type" value="Genomic_DNA"/>
</dbReference>
<dbReference type="AlphaFoldDB" id="A0A426Z9V9"/>
<comment type="caution">
    <text evidence="1">The sequence shown here is derived from an EMBL/GenBank/DDBJ whole genome shotgun (WGS) entry which is preliminary data.</text>
</comment>
<sequence length="133" mass="15210">MVLQCASKLASYENLDHQHMGVVYHQGRSQIARTSEFHRGDLIIQRYDRSGWRVGLLQCSYSFKGARQVRGQGRNCLENTEVLKQMVERVKEATMSQEGLSYPKNKVSVRKEMDSEEHHSAAEADLPIAKEVM</sequence>
<reference evidence="1 2" key="1">
    <citation type="journal article" date="2014" name="Agronomy (Basel)">
        <title>A Draft Genome Sequence for Ensete ventricosum, the Drought-Tolerant Tree Against Hunger.</title>
        <authorList>
            <person name="Harrison J."/>
            <person name="Moore K.A."/>
            <person name="Paszkiewicz K."/>
            <person name="Jones T."/>
            <person name="Grant M."/>
            <person name="Ambacheew D."/>
            <person name="Muzemil S."/>
            <person name="Studholme D.J."/>
        </authorList>
    </citation>
    <scope>NUCLEOTIDE SEQUENCE [LARGE SCALE GENOMIC DNA]</scope>
</reference>
<proteinExistence type="predicted"/>
<protein>
    <submittedName>
        <fullName evidence="1">Uncharacterized protein</fullName>
    </submittedName>
</protein>
<evidence type="ECO:0000313" key="1">
    <source>
        <dbReference type="EMBL" id="RRT60736.1"/>
    </source>
</evidence>
<name>A0A426Z9V9_ENSVE</name>